<reference evidence="2 3" key="1">
    <citation type="submission" date="2015-04" db="EMBL/GenBank/DDBJ databases">
        <title>Draft Genome Sequence of the Novel Agar-Digesting Marine Bacterium Q1.</title>
        <authorList>
            <person name="Li Y."/>
            <person name="Li D."/>
            <person name="Chen G."/>
            <person name="Du Z."/>
        </authorList>
    </citation>
    <scope>NUCLEOTIDE SEQUENCE [LARGE SCALE GENOMIC DNA]</scope>
    <source>
        <strain evidence="2 3">Q1</strain>
    </source>
</reference>
<dbReference type="RefSeq" id="WP_048695461.1">
    <property type="nucleotide sequence ID" value="NZ_KQ130509.1"/>
</dbReference>
<protein>
    <recommendedName>
        <fullName evidence="4">YecA family protein</fullName>
    </recommendedName>
</protein>
<dbReference type="PANTHER" id="PTHR37528">
    <property type="entry name" value="UPF0149 PROTEIN YGFB"/>
    <property type="match status" value="1"/>
</dbReference>
<gene>
    <name evidence="2" type="ORF">XM47_17520</name>
</gene>
<proteinExistence type="inferred from homology"/>
<dbReference type="Proteomes" id="UP000037600">
    <property type="component" value="Unassembled WGS sequence"/>
</dbReference>
<dbReference type="GO" id="GO:0005829">
    <property type="term" value="C:cytosol"/>
    <property type="evidence" value="ECO:0007669"/>
    <property type="project" value="TreeGrafter"/>
</dbReference>
<dbReference type="InterPro" id="IPR018247">
    <property type="entry name" value="EF_Hand_1_Ca_BS"/>
</dbReference>
<keyword evidence="3" id="KW-1185">Reference proteome</keyword>
<sequence length="192" mass="21964">MTEQKLPNYDDFELFLHKNELPCTAAEIHAIISGCLCAGMPYKQADWRKFVSEFAMQNTEIADDVLVQFTELYKVIYQQLSDSDYSFELYIPTEDDILLTEKAEVLVEWLAAFVAAFGAVVGEKFNQVDAPVKEAYQDLIEISQMDSEMDDSEENQISFEEITEYVRMTAITCFGELGDHSGSEDYKKPTFH</sequence>
<dbReference type="SUPFAM" id="SSF101327">
    <property type="entry name" value="YgfB-like"/>
    <property type="match status" value="1"/>
</dbReference>
<evidence type="ECO:0000256" key="1">
    <source>
        <dbReference type="ARBA" id="ARBA00038308"/>
    </source>
</evidence>
<dbReference type="EMBL" id="LAZL01000039">
    <property type="protein sequence ID" value="KMT63871.1"/>
    <property type="molecule type" value="Genomic_DNA"/>
</dbReference>
<accession>A0A0J8JHG5</accession>
<dbReference type="InterPro" id="IPR036255">
    <property type="entry name" value="YgfB-like_sf"/>
</dbReference>
<dbReference type="STRING" id="1513271.XM47_17520"/>
<evidence type="ECO:0000313" key="3">
    <source>
        <dbReference type="Proteomes" id="UP000037600"/>
    </source>
</evidence>
<comment type="similarity">
    <text evidence="1">Belongs to the UPF0149 family.</text>
</comment>
<organism evidence="2 3">
    <name type="scientific">Catenovulum maritimum</name>
    <dbReference type="NCBI Taxonomy" id="1513271"/>
    <lineage>
        <taxon>Bacteria</taxon>
        <taxon>Pseudomonadati</taxon>
        <taxon>Pseudomonadota</taxon>
        <taxon>Gammaproteobacteria</taxon>
        <taxon>Alteromonadales</taxon>
        <taxon>Alteromonadaceae</taxon>
        <taxon>Catenovulum</taxon>
    </lineage>
</organism>
<dbReference type="Pfam" id="PF03695">
    <property type="entry name" value="UPF0149"/>
    <property type="match status" value="1"/>
</dbReference>
<evidence type="ECO:0000313" key="2">
    <source>
        <dbReference type="EMBL" id="KMT63871.1"/>
    </source>
</evidence>
<dbReference type="PROSITE" id="PS00018">
    <property type="entry name" value="EF_HAND_1"/>
    <property type="match status" value="1"/>
</dbReference>
<dbReference type="InterPro" id="IPR011978">
    <property type="entry name" value="YgfB-like"/>
</dbReference>
<name>A0A0J8JHG5_9ALTE</name>
<dbReference type="AlphaFoldDB" id="A0A0J8JHG5"/>
<dbReference type="PANTHER" id="PTHR37528:SF1">
    <property type="entry name" value="UPF0149 PROTEIN YGFB"/>
    <property type="match status" value="1"/>
</dbReference>
<dbReference type="OrthoDB" id="9783391at2"/>
<evidence type="ECO:0008006" key="4">
    <source>
        <dbReference type="Google" id="ProtNLM"/>
    </source>
</evidence>
<comment type="caution">
    <text evidence="2">The sequence shown here is derived from an EMBL/GenBank/DDBJ whole genome shotgun (WGS) entry which is preliminary data.</text>
</comment>
<dbReference type="Gene3D" id="1.20.120.740">
    <property type="entry name" value="YgfB uncharacterised protein family UPF0149, PF03695"/>
    <property type="match status" value="1"/>
</dbReference>